<dbReference type="EMBL" id="JAFGIX010000041">
    <property type="protein sequence ID" value="MBN1573180.1"/>
    <property type="molecule type" value="Genomic_DNA"/>
</dbReference>
<dbReference type="PANTHER" id="PTHR24096:SF149">
    <property type="entry name" value="AMP-BINDING DOMAIN-CONTAINING PROTEIN-RELATED"/>
    <property type="match status" value="1"/>
</dbReference>
<organism evidence="5 6">
    <name type="scientific">Candidatus Zymogenus saltonus</name>
    <dbReference type="NCBI Taxonomy" id="2844893"/>
    <lineage>
        <taxon>Bacteria</taxon>
        <taxon>Deltaproteobacteria</taxon>
        <taxon>Candidatus Zymogenia</taxon>
        <taxon>Candidatus Zymogeniales</taxon>
        <taxon>Candidatus Zymogenaceae</taxon>
        <taxon>Candidatus Zymogenus</taxon>
    </lineage>
</organism>
<evidence type="ECO:0000313" key="5">
    <source>
        <dbReference type="EMBL" id="MBN1573180.1"/>
    </source>
</evidence>
<accession>A0A9D8KFP4</accession>
<proteinExistence type="inferred from homology"/>
<dbReference type="InterPro" id="IPR025110">
    <property type="entry name" value="AMP-bd_C"/>
</dbReference>
<keyword evidence="2" id="KW-0436">Ligase</keyword>
<dbReference type="InterPro" id="IPR000873">
    <property type="entry name" value="AMP-dep_synth/lig_dom"/>
</dbReference>
<dbReference type="GO" id="GO:0016405">
    <property type="term" value="F:CoA-ligase activity"/>
    <property type="evidence" value="ECO:0007669"/>
    <property type="project" value="TreeGrafter"/>
</dbReference>
<dbReference type="Proteomes" id="UP000809273">
    <property type="component" value="Unassembled WGS sequence"/>
</dbReference>
<dbReference type="PROSITE" id="PS00455">
    <property type="entry name" value="AMP_BINDING"/>
    <property type="match status" value="1"/>
</dbReference>
<evidence type="ECO:0000313" key="6">
    <source>
        <dbReference type="Proteomes" id="UP000809273"/>
    </source>
</evidence>
<dbReference type="Gene3D" id="2.30.38.10">
    <property type="entry name" value="Luciferase, Domain 3"/>
    <property type="match status" value="1"/>
</dbReference>
<evidence type="ECO:0000259" key="3">
    <source>
        <dbReference type="Pfam" id="PF00501"/>
    </source>
</evidence>
<dbReference type="PANTHER" id="PTHR24096">
    <property type="entry name" value="LONG-CHAIN-FATTY-ACID--COA LIGASE"/>
    <property type="match status" value="1"/>
</dbReference>
<evidence type="ECO:0000256" key="2">
    <source>
        <dbReference type="ARBA" id="ARBA00022598"/>
    </source>
</evidence>
<feature type="domain" description="AMP-dependent synthetase/ligase" evidence="3">
    <location>
        <begin position="37"/>
        <end position="420"/>
    </location>
</feature>
<dbReference type="Pfam" id="PF13193">
    <property type="entry name" value="AMP-binding_C"/>
    <property type="match status" value="1"/>
</dbReference>
<comment type="similarity">
    <text evidence="1">Belongs to the ATP-dependent AMP-binding enzyme family.</text>
</comment>
<comment type="caution">
    <text evidence="5">The sequence shown here is derived from an EMBL/GenBank/DDBJ whole genome shotgun (WGS) entry which is preliminary data.</text>
</comment>
<protein>
    <submittedName>
        <fullName evidence="5">AMP-binding protein</fullName>
    </submittedName>
</protein>
<dbReference type="Pfam" id="PF00501">
    <property type="entry name" value="AMP-binding"/>
    <property type="match status" value="1"/>
</dbReference>
<dbReference type="AlphaFoldDB" id="A0A9D8KFP4"/>
<reference evidence="5" key="1">
    <citation type="journal article" date="2021" name="Environ. Microbiol.">
        <title>Genomic characterization of three novel Desulfobacterota classes expand the metabolic and phylogenetic diversity of the phylum.</title>
        <authorList>
            <person name="Murphy C.L."/>
            <person name="Biggerstaff J."/>
            <person name="Eichhorn A."/>
            <person name="Ewing E."/>
            <person name="Shahan R."/>
            <person name="Soriano D."/>
            <person name="Stewart S."/>
            <person name="VanMol K."/>
            <person name="Walker R."/>
            <person name="Walters P."/>
            <person name="Elshahed M.S."/>
            <person name="Youssef N.H."/>
        </authorList>
    </citation>
    <scope>NUCLEOTIDE SEQUENCE</scope>
    <source>
        <strain evidence="5">Zod_Metabat.24</strain>
    </source>
</reference>
<dbReference type="Gene3D" id="3.30.300.30">
    <property type="match status" value="1"/>
</dbReference>
<dbReference type="Gene3D" id="3.40.50.980">
    <property type="match status" value="2"/>
</dbReference>
<dbReference type="SUPFAM" id="SSF56801">
    <property type="entry name" value="Acetyl-CoA synthetase-like"/>
    <property type="match status" value="1"/>
</dbReference>
<evidence type="ECO:0000259" key="4">
    <source>
        <dbReference type="Pfam" id="PF13193"/>
    </source>
</evidence>
<evidence type="ECO:0000256" key="1">
    <source>
        <dbReference type="ARBA" id="ARBA00006432"/>
    </source>
</evidence>
<name>A0A9D8KFP4_9DELT</name>
<sequence length="565" mass="62325">MAEKNPYAEKPWLKFYDKHVKEKLKYPDKTYAELFKEAVKSVGNDHPAIYYMGSKITFGELDHYADKFANFLIKMGLKPGDTVGVNLPNIPAYYISIVGIQKAGCILTGVSPLLSAEELEYQLNDSEAKVLVTLDALLPRVEKIVGNTGVKAVVAAGIADYLPAIKSFLGKLLKKIPTGEVKPIEGITVKSYLELLDEMPGDPVLRKVKMDAPSLMQYTGGTTGPPKGAVLTQRNISNHIMQMTVWLDAKVGDDTMLSAFPLFHMAGLFVGMTAMSLGFSQVAIPNPRDLDFIISAIDKYRPNGIVNVPTIFIELLKKPKFRKLDFSSVKWFVSGAAPFPAEYIKEFESVVGKGKLLEVLGMTETSPVTTCLPLYGLKKPGSVGIPYPDTEVKLVDPTTGKIVPVGEAGEFVVKGPQVFTIGYHNKPEETKNALKGGWMYTGDICEMDKDGYFYVVDRLKDMVIVSGFKVFTRNVDDALMEHKDIDMAATIGLPDPNRPGSEIVATAIVLKSGVEGTDKLKEEIIEYMRKKVAKYEVPKRIDFMDELPVSAVGKILKRELRGMMK</sequence>
<feature type="domain" description="AMP-binding enzyme C-terminal" evidence="4">
    <location>
        <begin position="475"/>
        <end position="554"/>
    </location>
</feature>
<gene>
    <name evidence="5" type="ORF">JW984_08305</name>
</gene>
<reference evidence="5" key="2">
    <citation type="submission" date="2021-01" db="EMBL/GenBank/DDBJ databases">
        <authorList>
            <person name="Hahn C.R."/>
            <person name="Youssef N.H."/>
            <person name="Elshahed M."/>
        </authorList>
    </citation>
    <scope>NUCLEOTIDE SEQUENCE</scope>
    <source>
        <strain evidence="5">Zod_Metabat.24</strain>
    </source>
</reference>
<dbReference type="InterPro" id="IPR020845">
    <property type="entry name" value="AMP-binding_CS"/>
</dbReference>
<dbReference type="InterPro" id="IPR045851">
    <property type="entry name" value="AMP-bd_C_sf"/>
</dbReference>